<accession>A0A078APB6</accession>
<feature type="compositionally biased region" description="Polar residues" evidence="1">
    <location>
        <begin position="21"/>
        <end position="35"/>
    </location>
</feature>
<feature type="region of interest" description="Disordered" evidence="1">
    <location>
        <begin position="80"/>
        <end position="100"/>
    </location>
</feature>
<name>A0A078APB6_STYLE</name>
<keyword evidence="3" id="KW-1185">Reference proteome</keyword>
<organism evidence="2 3">
    <name type="scientific">Stylonychia lemnae</name>
    <name type="common">Ciliate</name>
    <dbReference type="NCBI Taxonomy" id="5949"/>
    <lineage>
        <taxon>Eukaryota</taxon>
        <taxon>Sar</taxon>
        <taxon>Alveolata</taxon>
        <taxon>Ciliophora</taxon>
        <taxon>Intramacronucleata</taxon>
        <taxon>Spirotrichea</taxon>
        <taxon>Stichotrichia</taxon>
        <taxon>Sporadotrichida</taxon>
        <taxon>Oxytrichidae</taxon>
        <taxon>Stylonychinae</taxon>
        <taxon>Stylonychia</taxon>
    </lineage>
</organism>
<evidence type="ECO:0000313" key="2">
    <source>
        <dbReference type="EMBL" id="CDW83162.1"/>
    </source>
</evidence>
<protein>
    <submittedName>
        <fullName evidence="2">Uncharacterized protein</fullName>
    </submittedName>
</protein>
<gene>
    <name evidence="2" type="primary">Contig5593.g5989</name>
    <name evidence="2" type="ORF">STYLEM_12203</name>
</gene>
<reference evidence="2 3" key="1">
    <citation type="submission" date="2014-06" db="EMBL/GenBank/DDBJ databases">
        <authorList>
            <person name="Swart Estienne"/>
        </authorList>
    </citation>
    <scope>NUCLEOTIDE SEQUENCE [LARGE SCALE GENOMIC DNA]</scope>
    <source>
        <strain evidence="2 3">130c</strain>
    </source>
</reference>
<dbReference type="Proteomes" id="UP000039865">
    <property type="component" value="Unassembled WGS sequence"/>
</dbReference>
<feature type="region of interest" description="Disordered" evidence="1">
    <location>
        <begin position="1"/>
        <end position="46"/>
    </location>
</feature>
<proteinExistence type="predicted"/>
<dbReference type="EMBL" id="CCKQ01011588">
    <property type="protein sequence ID" value="CDW83162.1"/>
    <property type="molecule type" value="Genomic_DNA"/>
</dbReference>
<evidence type="ECO:0000313" key="3">
    <source>
        <dbReference type="Proteomes" id="UP000039865"/>
    </source>
</evidence>
<evidence type="ECO:0000256" key="1">
    <source>
        <dbReference type="SAM" id="MobiDB-lite"/>
    </source>
</evidence>
<sequence>MTLKFSKDIEMEEDKQENLTKKTPSTNLNKSSQVSRLIDPKGQGKNKPLLFNKIQFKKAQLELENLNRYDRKALIIKTNPNNKLQQQTTTTTTSNSNSNHNHFQAINNLIDMLKTTVRSEKYQQNK</sequence>
<dbReference type="AlphaFoldDB" id="A0A078APB6"/>
<dbReference type="InParanoid" id="A0A078APB6"/>